<reference evidence="1" key="1">
    <citation type="submission" date="2023-05" db="EMBL/GenBank/DDBJ databases">
        <authorList>
            <consortium name="ELIXIR-Norway"/>
        </authorList>
    </citation>
    <scope>NUCLEOTIDE SEQUENCE</scope>
</reference>
<sequence>MGLGWRPRLVLGGLTELRGGGGDGQETSRCSGPLAWHAGSSLGETCVEAEVSPVRMCPEASMPPALGFQRVPGLLATGCL</sequence>
<protein>
    <submittedName>
        <fullName evidence="1">Uncharacterized protein</fullName>
    </submittedName>
</protein>
<name>A0AC59ZWA7_RANTA</name>
<evidence type="ECO:0000313" key="1">
    <source>
        <dbReference type="EMBL" id="CAN0523203.1"/>
    </source>
</evidence>
<dbReference type="Proteomes" id="UP001162501">
    <property type="component" value="Chromosome 5"/>
</dbReference>
<evidence type="ECO:0000313" key="2">
    <source>
        <dbReference type="Proteomes" id="UP001162501"/>
    </source>
</evidence>
<organism evidence="1 2">
    <name type="scientific">Rangifer tarandus platyrhynchus</name>
    <name type="common">Svalbard reindeer</name>
    <dbReference type="NCBI Taxonomy" id="3082113"/>
    <lineage>
        <taxon>Eukaryota</taxon>
        <taxon>Metazoa</taxon>
        <taxon>Chordata</taxon>
        <taxon>Craniata</taxon>
        <taxon>Vertebrata</taxon>
        <taxon>Euteleostomi</taxon>
        <taxon>Mammalia</taxon>
        <taxon>Eutheria</taxon>
        <taxon>Laurasiatheria</taxon>
        <taxon>Artiodactyla</taxon>
        <taxon>Ruminantia</taxon>
        <taxon>Pecora</taxon>
        <taxon>Cervidae</taxon>
        <taxon>Odocoileinae</taxon>
        <taxon>Rangifer</taxon>
    </lineage>
</organism>
<gene>
    <name evidence="1" type="ORF">MRATA1EN22A_LOCUS23818</name>
</gene>
<proteinExistence type="predicted"/>
<reference evidence="1" key="2">
    <citation type="submission" date="2025-03" db="EMBL/GenBank/DDBJ databases">
        <authorList>
            <consortium name="ELIXIR-Norway"/>
            <consortium name="Elixir Norway"/>
        </authorList>
    </citation>
    <scope>NUCLEOTIDE SEQUENCE</scope>
</reference>
<accession>A0AC59ZWA7</accession>
<dbReference type="EMBL" id="OX596089">
    <property type="protein sequence ID" value="CAN0523203.1"/>
    <property type="molecule type" value="Genomic_DNA"/>
</dbReference>